<dbReference type="KEGG" id="salw:CP975_30645"/>
<dbReference type="InterPro" id="IPR036188">
    <property type="entry name" value="FAD/NAD-bd_sf"/>
</dbReference>
<dbReference type="CDD" id="cd19946">
    <property type="entry name" value="GlpA-like_Fer2_BFD-like"/>
    <property type="match status" value="1"/>
</dbReference>
<feature type="region of interest" description="Disordered" evidence="2">
    <location>
        <begin position="488"/>
        <end position="537"/>
    </location>
</feature>
<organism evidence="5 6">
    <name type="scientific">Streptomyces alboniger</name>
    <dbReference type="NCBI Taxonomy" id="132473"/>
    <lineage>
        <taxon>Bacteria</taxon>
        <taxon>Bacillati</taxon>
        <taxon>Actinomycetota</taxon>
        <taxon>Actinomycetes</taxon>
        <taxon>Kitasatosporales</taxon>
        <taxon>Streptomycetaceae</taxon>
        <taxon>Streptomyces</taxon>
        <taxon>Streptomyces aurantiacus group</taxon>
    </lineage>
</organism>
<evidence type="ECO:0000259" key="4">
    <source>
        <dbReference type="Pfam" id="PF07992"/>
    </source>
</evidence>
<feature type="domain" description="BFD-like [2Fe-2S]-binding" evidence="3">
    <location>
        <begin position="434"/>
        <end position="481"/>
    </location>
</feature>
<dbReference type="AlphaFoldDB" id="A0A5J6HSQ0"/>
<dbReference type="Proteomes" id="UP000326553">
    <property type="component" value="Chromosome"/>
</dbReference>
<feature type="domain" description="FAD/NAD(P)-binding" evidence="4">
    <location>
        <begin position="10"/>
        <end position="365"/>
    </location>
</feature>
<dbReference type="InterPro" id="IPR041854">
    <property type="entry name" value="BFD-like_2Fe2S-bd_dom_sf"/>
</dbReference>
<protein>
    <submittedName>
        <fullName evidence="5">FAD-binding protein</fullName>
    </submittedName>
</protein>
<dbReference type="InterPro" id="IPR051691">
    <property type="entry name" value="Metab_Enz_Cyan_OpOx_G3PDH"/>
</dbReference>
<dbReference type="PIRSF" id="PIRSF037495">
    <property type="entry name" value="Opine_OX_OoxA/HcnB"/>
    <property type="match status" value="1"/>
</dbReference>
<reference evidence="5 6" key="1">
    <citation type="submission" date="2017-09" db="EMBL/GenBank/DDBJ databases">
        <authorList>
            <person name="Lee N."/>
            <person name="Cho B.-K."/>
        </authorList>
    </citation>
    <scope>NUCLEOTIDE SEQUENCE [LARGE SCALE GENOMIC DNA]</scope>
    <source>
        <strain evidence="5 6">ATCC 12461</strain>
    </source>
</reference>
<dbReference type="InterPro" id="IPR023753">
    <property type="entry name" value="FAD/NAD-binding_dom"/>
</dbReference>
<dbReference type="PRINTS" id="PR00411">
    <property type="entry name" value="PNDRDTASEI"/>
</dbReference>
<name>A0A5J6HSQ0_STRAD</name>
<dbReference type="SUPFAM" id="SSF51905">
    <property type="entry name" value="FAD/NAD(P)-binding domain"/>
    <property type="match status" value="1"/>
</dbReference>
<feature type="region of interest" description="Disordered" evidence="2">
    <location>
        <begin position="130"/>
        <end position="155"/>
    </location>
</feature>
<dbReference type="RefSeq" id="WP_150477582.1">
    <property type="nucleotide sequence ID" value="NZ_CP023695.1"/>
</dbReference>
<dbReference type="PANTHER" id="PTHR42949">
    <property type="entry name" value="ANAEROBIC GLYCEROL-3-PHOSPHATE DEHYDROGENASE SUBUNIT B"/>
    <property type="match status" value="1"/>
</dbReference>
<dbReference type="GO" id="GO:0016491">
    <property type="term" value="F:oxidoreductase activity"/>
    <property type="evidence" value="ECO:0007669"/>
    <property type="project" value="UniProtKB-KW"/>
</dbReference>
<gene>
    <name evidence="5" type="ORF">CP975_30645</name>
</gene>
<dbReference type="Gene3D" id="3.50.50.60">
    <property type="entry name" value="FAD/NAD(P)-binding domain"/>
    <property type="match status" value="3"/>
</dbReference>
<dbReference type="Gene3D" id="1.10.10.1100">
    <property type="entry name" value="BFD-like [2Fe-2S]-binding domain"/>
    <property type="match status" value="1"/>
</dbReference>
<evidence type="ECO:0000256" key="2">
    <source>
        <dbReference type="SAM" id="MobiDB-lite"/>
    </source>
</evidence>
<dbReference type="Pfam" id="PF07992">
    <property type="entry name" value="Pyr_redox_2"/>
    <property type="match status" value="1"/>
</dbReference>
<sequence length="537" mass="55844">MPDSPSEKTYDLAVLGAGPAGLAGAVTASELGLSVALLDSSGQPGGQFYRHPSPAAGATRPEALHHDWPAFSDLRDRLAASDVTPLFGHHVWTVTRETSGTSEAPGKSEAPGGSGKSGAQWAIHAVTGEDGAGRTDRAGARETAASDPHGQRQRPTVVRARAILLATGSSERHLPFPGWTLPGVVSAGGAQAMLKSGLVLPGRNIVVAGSGPLLLAVAASLTAAGARVPELIEASGYLGYARRPAALAANPHKLAEAALHGSALLRDRVRLRTHCAVTEAHGKDRVEAVTVTRLDRAWRPVPGTERRVACDALAVGHGLVPQIDLATALGCATRRTPDGTHALELSPLQETSLRGMWAAGETSGIGGAELARLEGELAARAITARLTGTPPSPIRHLRALRSRRDRLRAFAETMTAAHAPGHGWTQWLADDTDVCRCEEVPAGRVREAVRDYGARDVRTVKLLTRAGMGWCQGRMCGAAVACLAAPTATAPTPPDRRPLATPVPLGTLAHLPPSTPTDPMNPPNPPNPSNPTEGHPS</sequence>
<feature type="compositionally biased region" description="Pro residues" evidence="2">
    <location>
        <begin position="513"/>
        <end position="529"/>
    </location>
</feature>
<dbReference type="EMBL" id="CP023695">
    <property type="protein sequence ID" value="QEV21320.1"/>
    <property type="molecule type" value="Genomic_DNA"/>
</dbReference>
<evidence type="ECO:0000256" key="1">
    <source>
        <dbReference type="ARBA" id="ARBA00023002"/>
    </source>
</evidence>
<dbReference type="PRINTS" id="PR00368">
    <property type="entry name" value="FADPNR"/>
</dbReference>
<dbReference type="Pfam" id="PF04324">
    <property type="entry name" value="Fer2_BFD"/>
    <property type="match status" value="1"/>
</dbReference>
<feature type="compositionally biased region" description="Basic and acidic residues" evidence="2">
    <location>
        <begin position="131"/>
        <end position="140"/>
    </location>
</feature>
<dbReference type="OrthoDB" id="9801699at2"/>
<feature type="region of interest" description="Disordered" evidence="2">
    <location>
        <begin position="97"/>
        <end position="118"/>
    </location>
</feature>
<evidence type="ECO:0000259" key="3">
    <source>
        <dbReference type="Pfam" id="PF04324"/>
    </source>
</evidence>
<keyword evidence="1" id="KW-0560">Oxidoreductase</keyword>
<evidence type="ECO:0000313" key="5">
    <source>
        <dbReference type="EMBL" id="QEV21320.1"/>
    </source>
</evidence>
<evidence type="ECO:0000313" key="6">
    <source>
        <dbReference type="Proteomes" id="UP000326553"/>
    </source>
</evidence>
<dbReference type="InterPro" id="IPR017224">
    <property type="entry name" value="Opine_Oxase_asu/HCN_bsu"/>
</dbReference>
<dbReference type="PANTHER" id="PTHR42949:SF3">
    <property type="entry name" value="ANAEROBIC GLYCEROL-3-PHOSPHATE DEHYDROGENASE SUBUNIT B"/>
    <property type="match status" value="1"/>
</dbReference>
<keyword evidence="6" id="KW-1185">Reference proteome</keyword>
<accession>A0A5J6HSQ0</accession>
<dbReference type="InterPro" id="IPR007419">
    <property type="entry name" value="BFD-like_2Fe2S-bd_dom"/>
</dbReference>
<proteinExistence type="predicted"/>